<dbReference type="InterPro" id="IPR046348">
    <property type="entry name" value="SIS_dom_sf"/>
</dbReference>
<dbReference type="Gene3D" id="1.10.1390.10">
    <property type="match status" value="1"/>
</dbReference>
<comment type="subcellular location">
    <subcellularLocation>
        <location evidence="7">Cytoplasm</location>
    </subcellularLocation>
</comment>
<protein>
    <recommendedName>
        <fullName evidence="7">Glucose-6-phosphate isomerase</fullName>
        <shortName evidence="7">GPI</shortName>
        <ecNumber evidence="7">5.3.1.9</ecNumber>
    </recommendedName>
    <alternativeName>
        <fullName evidence="7">Phosphoglucose isomerase</fullName>
        <shortName evidence="7">PGI</shortName>
    </alternativeName>
    <alternativeName>
        <fullName evidence="7">Phosphohexose isomerase</fullName>
        <shortName evidence="7">PHI</shortName>
    </alternativeName>
</protein>
<evidence type="ECO:0000256" key="7">
    <source>
        <dbReference type="HAMAP-Rule" id="MF_00473"/>
    </source>
</evidence>
<dbReference type="PANTHER" id="PTHR11469">
    <property type="entry name" value="GLUCOSE-6-PHOSPHATE ISOMERASE"/>
    <property type="match status" value="1"/>
</dbReference>
<comment type="caution">
    <text evidence="9">The sequence shown here is derived from an EMBL/GenBank/DDBJ whole genome shotgun (WGS) entry which is preliminary data.</text>
</comment>
<dbReference type="EMBL" id="JAZEWV010000003">
    <property type="protein sequence ID" value="MEE4541481.1"/>
    <property type="molecule type" value="Genomic_DNA"/>
</dbReference>
<dbReference type="HAMAP" id="MF_00473">
    <property type="entry name" value="G6P_isomerase"/>
    <property type="match status" value="1"/>
</dbReference>
<dbReference type="PROSITE" id="PS51463">
    <property type="entry name" value="P_GLUCOSE_ISOMERASE_3"/>
    <property type="match status" value="1"/>
</dbReference>
<dbReference type="Pfam" id="PF00342">
    <property type="entry name" value="PGI"/>
    <property type="match status" value="1"/>
</dbReference>
<sequence>MSDTNAQGTPRLDRRPEWHALAKHREELADAHLRELFDRDPERGSRYTLQVGDLHLDYSKQLVTDETLRLLRELAAATGVSELRDAMFRGDRINVTEDRAVLHTALRAPQSSTVELDGRNVVPAVHAVLYKMTQFTDRVRSGEWTGHTGKRIRNVVNIGIGGSDLGPAMAYEVLRPYTDRGLTVRFVSNVDGADLHEAVRDLDAAETLFIVASKTFTTIETITNATSARQWLLGQLGAGDEAVAKHFVALSTNAEKVADFGIDTQNMFEFWDWVGGRYSYDSAIGLSLMLAIGPEAFRDMLAGFHLVDEHFRTAPPEQNVPLLLGLLGVWYGGFHDAQSHAVLPYSHYLSRFTAYLQQLDMESNGKSVDRDGNPVDWQTGPVVWGTPGTNGQHAYYQLLHQGTKLIPADFIGFARPIAELGPLAGQHDLLMANFFAQTQALAFGKTPDEVRAEGVAEELVPHKTFRGNHPTTTILATELTPSVLGQLVALYEHKVFVQGAIWNIDSFDQWGVELGKVLAKRVEPALSEGADVPGLDPSTVALVAKYRELRGR</sequence>
<evidence type="ECO:0000256" key="8">
    <source>
        <dbReference type="RuleBase" id="RU000612"/>
    </source>
</evidence>
<dbReference type="PANTHER" id="PTHR11469:SF1">
    <property type="entry name" value="GLUCOSE-6-PHOSPHATE ISOMERASE"/>
    <property type="match status" value="1"/>
</dbReference>
<keyword evidence="10" id="KW-1185">Reference proteome</keyword>
<dbReference type="Gene3D" id="3.40.50.10490">
    <property type="entry name" value="Glucose-6-phosphate isomerase like protein, domain 1"/>
    <property type="match status" value="2"/>
</dbReference>
<dbReference type="InterPro" id="IPR023096">
    <property type="entry name" value="G6P_Isomerase_C"/>
</dbReference>
<evidence type="ECO:0000256" key="5">
    <source>
        <dbReference type="ARBA" id="ARBA00023235"/>
    </source>
</evidence>
<keyword evidence="5 7" id="KW-0413">Isomerase</keyword>
<feature type="active site" description="Proton donor" evidence="7">
    <location>
        <position position="362"/>
    </location>
</feature>
<feature type="active site" evidence="7">
    <location>
        <position position="516"/>
    </location>
</feature>
<dbReference type="InterPro" id="IPR018189">
    <property type="entry name" value="Phosphoglucose_isomerase_CS"/>
</dbReference>
<dbReference type="RefSeq" id="WP_330793373.1">
    <property type="nucleotide sequence ID" value="NZ_JAZEWV010000003.1"/>
</dbReference>
<dbReference type="EC" id="5.3.1.9" evidence="7"/>
<comment type="similarity">
    <text evidence="2 7 8">Belongs to the GPI family.</text>
</comment>
<dbReference type="PROSITE" id="PS00174">
    <property type="entry name" value="P_GLUCOSE_ISOMERASE_2"/>
    <property type="match status" value="1"/>
</dbReference>
<comment type="catalytic activity">
    <reaction evidence="6 7 8">
        <text>alpha-D-glucose 6-phosphate = beta-D-fructose 6-phosphate</text>
        <dbReference type="Rhea" id="RHEA:11816"/>
        <dbReference type="ChEBI" id="CHEBI:57634"/>
        <dbReference type="ChEBI" id="CHEBI:58225"/>
        <dbReference type="EC" id="5.3.1.9"/>
    </reaction>
</comment>
<dbReference type="GO" id="GO:0004347">
    <property type="term" value="F:glucose-6-phosphate isomerase activity"/>
    <property type="evidence" value="ECO:0007669"/>
    <property type="project" value="UniProtKB-EC"/>
</dbReference>
<dbReference type="Proteomes" id="UP001344658">
    <property type="component" value="Unassembled WGS sequence"/>
</dbReference>
<comment type="function">
    <text evidence="7">Catalyzes the reversible isomerization of glucose-6-phosphate to fructose-6-phosphate.</text>
</comment>
<dbReference type="InterPro" id="IPR035482">
    <property type="entry name" value="SIS_PGI_2"/>
</dbReference>
<evidence type="ECO:0000256" key="4">
    <source>
        <dbReference type="ARBA" id="ARBA00023152"/>
    </source>
</evidence>
<dbReference type="CDD" id="cd05016">
    <property type="entry name" value="SIS_PGI_2"/>
    <property type="match status" value="1"/>
</dbReference>
<evidence type="ECO:0000256" key="1">
    <source>
        <dbReference type="ARBA" id="ARBA00004926"/>
    </source>
</evidence>
<comment type="pathway">
    <text evidence="1 7 8">Carbohydrate degradation; glycolysis; D-glyceraldehyde 3-phosphate and glycerone phosphate from D-glucose: step 2/4.</text>
</comment>
<evidence type="ECO:0000313" key="10">
    <source>
        <dbReference type="Proteomes" id="UP001344658"/>
    </source>
</evidence>
<dbReference type="CDD" id="cd05015">
    <property type="entry name" value="SIS_PGI_1"/>
    <property type="match status" value="1"/>
</dbReference>
<accession>A0ABU7P6N1</accession>
<keyword evidence="4 7" id="KW-0324">Glycolysis</keyword>
<dbReference type="NCBIfam" id="NF001211">
    <property type="entry name" value="PRK00179.1"/>
    <property type="match status" value="1"/>
</dbReference>
<dbReference type="SUPFAM" id="SSF53697">
    <property type="entry name" value="SIS domain"/>
    <property type="match status" value="1"/>
</dbReference>
<name>A0ABU7P6N1_9ACTN</name>
<dbReference type="InterPro" id="IPR035476">
    <property type="entry name" value="SIS_PGI_1"/>
</dbReference>
<proteinExistence type="inferred from homology"/>
<feature type="active site" evidence="7">
    <location>
        <position position="393"/>
    </location>
</feature>
<keyword evidence="7" id="KW-0963">Cytoplasm</keyword>
<evidence type="ECO:0000256" key="2">
    <source>
        <dbReference type="ARBA" id="ARBA00006604"/>
    </source>
</evidence>
<keyword evidence="3 7" id="KW-0312">Gluconeogenesis</keyword>
<gene>
    <name evidence="7 9" type="primary">pgi</name>
    <name evidence="9" type="ORF">V2S66_05795</name>
</gene>
<evidence type="ECO:0000256" key="6">
    <source>
        <dbReference type="ARBA" id="ARBA00029321"/>
    </source>
</evidence>
<dbReference type="InterPro" id="IPR001672">
    <property type="entry name" value="G6P_Isomerase"/>
</dbReference>
<reference evidence="9 10" key="1">
    <citation type="submission" date="2023-12" db="EMBL/GenBank/DDBJ databases">
        <title>Streptomyces sp. V4-01.</title>
        <authorList>
            <person name="Somphong A."/>
            <person name="Phongsopitanun W."/>
        </authorList>
    </citation>
    <scope>NUCLEOTIDE SEQUENCE [LARGE SCALE GENOMIC DNA]</scope>
    <source>
        <strain evidence="9 10">V4-01</strain>
    </source>
</reference>
<dbReference type="PRINTS" id="PR00662">
    <property type="entry name" value="G6PISOMERASE"/>
</dbReference>
<organism evidence="9 10">
    <name type="scientific">Actinacidiphila polyblastidii</name>
    <dbReference type="NCBI Taxonomy" id="3110430"/>
    <lineage>
        <taxon>Bacteria</taxon>
        <taxon>Bacillati</taxon>
        <taxon>Actinomycetota</taxon>
        <taxon>Actinomycetes</taxon>
        <taxon>Kitasatosporales</taxon>
        <taxon>Streptomycetaceae</taxon>
        <taxon>Actinacidiphila</taxon>
    </lineage>
</organism>
<comment type="pathway">
    <text evidence="7">Carbohydrate biosynthesis; gluconeogenesis.</text>
</comment>
<evidence type="ECO:0000256" key="3">
    <source>
        <dbReference type="ARBA" id="ARBA00022432"/>
    </source>
</evidence>
<evidence type="ECO:0000313" key="9">
    <source>
        <dbReference type="EMBL" id="MEE4541481.1"/>
    </source>
</evidence>